<sequence>MTVRRSESLMLIGSTSRQSSHVNPWLLSLRHRRECSVELSRLAFELISTNIHIHSFSKDRENEKNSSQYFTDKMKTSIAYIIAAALFGATQAAITPMNNIIRHEYNLNARAGVHGNIERDVPAVAAEGDVLQPIV</sequence>
<evidence type="ECO:0000313" key="3">
    <source>
        <dbReference type="Proteomes" id="UP000830671"/>
    </source>
</evidence>
<dbReference type="Proteomes" id="UP000830671">
    <property type="component" value="Chromosome 3"/>
</dbReference>
<gene>
    <name evidence="2" type="ORF">CLUP02_06655</name>
</gene>
<organism evidence="2 3">
    <name type="scientific">Colletotrichum lupini</name>
    <dbReference type="NCBI Taxonomy" id="145971"/>
    <lineage>
        <taxon>Eukaryota</taxon>
        <taxon>Fungi</taxon>
        <taxon>Dikarya</taxon>
        <taxon>Ascomycota</taxon>
        <taxon>Pezizomycotina</taxon>
        <taxon>Sordariomycetes</taxon>
        <taxon>Hypocreomycetidae</taxon>
        <taxon>Glomerellales</taxon>
        <taxon>Glomerellaceae</taxon>
        <taxon>Colletotrichum</taxon>
        <taxon>Colletotrichum acutatum species complex</taxon>
    </lineage>
</organism>
<evidence type="ECO:0000256" key="1">
    <source>
        <dbReference type="SAM" id="Phobius"/>
    </source>
</evidence>
<accession>A0A9Q8SPI6</accession>
<dbReference type="KEGG" id="clup:CLUP02_06655"/>
<reference evidence="2" key="1">
    <citation type="journal article" date="2021" name="Mol. Plant Microbe Interact.">
        <title>Complete Genome Sequence of the Plant-Pathogenic Fungus Colletotrichum lupini.</title>
        <authorList>
            <person name="Baroncelli R."/>
            <person name="Pensec F."/>
            <person name="Da Lio D."/>
            <person name="Boufleur T."/>
            <person name="Vicente I."/>
            <person name="Sarrocco S."/>
            <person name="Picot A."/>
            <person name="Baraldi E."/>
            <person name="Sukno S."/>
            <person name="Thon M."/>
            <person name="Le Floch G."/>
        </authorList>
    </citation>
    <scope>NUCLEOTIDE SEQUENCE</scope>
    <source>
        <strain evidence="2">IMI 504893</strain>
    </source>
</reference>
<dbReference type="GeneID" id="73340664"/>
<dbReference type="RefSeq" id="XP_049142797.1">
    <property type="nucleotide sequence ID" value="XM_049285654.1"/>
</dbReference>
<feature type="transmembrane region" description="Helical" evidence="1">
    <location>
        <begin position="77"/>
        <end position="94"/>
    </location>
</feature>
<evidence type="ECO:0000313" key="2">
    <source>
        <dbReference type="EMBL" id="UQC81169.1"/>
    </source>
</evidence>
<dbReference type="AlphaFoldDB" id="A0A9Q8SPI6"/>
<proteinExistence type="predicted"/>
<name>A0A9Q8SPI6_9PEZI</name>
<keyword evidence="3" id="KW-1185">Reference proteome</keyword>
<keyword evidence="1" id="KW-1133">Transmembrane helix</keyword>
<dbReference type="EMBL" id="CP019475">
    <property type="protein sequence ID" value="UQC81169.1"/>
    <property type="molecule type" value="Genomic_DNA"/>
</dbReference>
<keyword evidence="1" id="KW-0812">Transmembrane</keyword>
<protein>
    <submittedName>
        <fullName evidence="2">Uncharacterized protein</fullName>
    </submittedName>
</protein>
<keyword evidence="1" id="KW-0472">Membrane</keyword>